<dbReference type="EMBL" id="LWMH01000001">
    <property type="protein sequence ID" value="KZS45046.1"/>
    <property type="molecule type" value="Genomic_DNA"/>
</dbReference>
<comment type="caution">
    <text evidence="1">The sequence shown here is derived from an EMBL/GenBank/DDBJ whole genome shotgun (WGS) entry which is preliminary data.</text>
</comment>
<sequence length="162" mass="18834">MTRKINELRMILNNIPDINEEEEAILLQDLSFLKDSFEDALVNSNQEEIRSFLKSKIELVERTSLIVLNKSYSDLMNLEPIRNLYAPIFEEQPEPVSIHLSLDPSLVQDLSEIKRKHPYGEKYSLDDFIVLLLIEQTMKHESAKTPSLFERASRAVSVIFNR</sequence>
<dbReference type="RefSeq" id="WP_063477551.1">
    <property type="nucleotide sequence ID" value="NZ_JBCMWP010000019.1"/>
</dbReference>
<dbReference type="Proteomes" id="UP000076796">
    <property type="component" value="Unassembled WGS sequence"/>
</dbReference>
<dbReference type="AlphaFoldDB" id="A0A163GMK1"/>
<reference evidence="1" key="1">
    <citation type="journal article" date="2016" name="Genome Announc.">
        <title>Draft genomes of two strains of Paenibacillus glucanolyticus with capability to degrade lignocellulose.</title>
        <authorList>
            <person name="Mathews S.L."/>
            <person name="Pawlak J."/>
            <person name="Grunden A.M."/>
        </authorList>
    </citation>
    <scope>NUCLEOTIDE SEQUENCE [LARGE SCALE GENOMIC DNA]</scope>
    <source>
        <strain evidence="1">SLM1</strain>
    </source>
</reference>
<accession>A0A163GMK1</accession>
<protein>
    <submittedName>
        <fullName evidence="1">Uncharacterized protein</fullName>
    </submittedName>
</protein>
<name>A0A163GMK1_9BACL</name>
<evidence type="ECO:0000313" key="2">
    <source>
        <dbReference type="Proteomes" id="UP000076796"/>
    </source>
</evidence>
<gene>
    <name evidence="1" type="ORF">AWU65_03430</name>
</gene>
<organism evidence="1 2">
    <name type="scientific">Paenibacillus glucanolyticus</name>
    <dbReference type="NCBI Taxonomy" id="59843"/>
    <lineage>
        <taxon>Bacteria</taxon>
        <taxon>Bacillati</taxon>
        <taxon>Bacillota</taxon>
        <taxon>Bacilli</taxon>
        <taxon>Bacillales</taxon>
        <taxon>Paenibacillaceae</taxon>
        <taxon>Paenibacillus</taxon>
    </lineage>
</organism>
<proteinExistence type="predicted"/>
<evidence type="ECO:0000313" key="1">
    <source>
        <dbReference type="EMBL" id="KZS45046.1"/>
    </source>
</evidence>
<keyword evidence="2" id="KW-1185">Reference proteome</keyword>